<feature type="transmembrane region" description="Helical" evidence="1">
    <location>
        <begin position="20"/>
        <end position="37"/>
    </location>
</feature>
<name>G9HRA7_9SPIT</name>
<evidence type="ECO:0000256" key="1">
    <source>
        <dbReference type="SAM" id="Phobius"/>
    </source>
</evidence>
<keyword evidence="1" id="KW-0472">Membrane</keyword>
<sequence>MKTNHLLTFASYFSRRFSQLLIILFSLFLFLQINNYFNKIYFQILFPFVNFSGFCHSECMQFDNNFNSTTPINFIQNSCTIVNLSEELLKHSLDNPRIYPQINQNETHLFRAYVRYITKTKYIFIIPAEYEHLLKLKENHGLKIKLDKSFWHWGTLVNGGWVVSYISLYETT</sequence>
<proteinExistence type="predicted"/>
<dbReference type="EMBL" id="JN383843">
    <property type="protein sequence ID" value="AEV66619.1"/>
    <property type="molecule type" value="Genomic_DNA"/>
</dbReference>
<gene>
    <name evidence="2" type="primary">orf504</name>
</gene>
<accession>G9HRA7</accession>
<dbReference type="AlphaFoldDB" id="G9HRA7"/>
<keyword evidence="2" id="KW-0496">Mitochondrion</keyword>
<reference evidence="2" key="1">
    <citation type="journal article" date="2012" name="Genome Biol. Evol.">
        <title>The Oxytricha trifallax Mitochondrial Genome.</title>
        <authorList>
            <person name="Swart E.C."/>
            <person name="Nowacki M."/>
            <person name="Shum J."/>
            <person name="Stiles H."/>
            <person name="Higgins B.P."/>
            <person name="Doak T.G."/>
            <person name="Schotanus K."/>
            <person name="Magrini V.J."/>
            <person name="Minx P."/>
            <person name="Mardis E.R."/>
            <person name="Landweber L.F."/>
        </authorList>
    </citation>
    <scope>NUCLEOTIDE SEQUENCE</scope>
</reference>
<evidence type="ECO:0000313" key="2">
    <source>
        <dbReference type="EMBL" id="AEV66619.1"/>
    </source>
</evidence>
<organism evidence="2">
    <name type="scientific">Oxytricha trifallax</name>
    <dbReference type="NCBI Taxonomy" id="1172189"/>
    <lineage>
        <taxon>Eukaryota</taxon>
        <taxon>Sar</taxon>
        <taxon>Alveolata</taxon>
        <taxon>Ciliophora</taxon>
        <taxon>Intramacronucleata</taxon>
        <taxon>Spirotrichea</taxon>
        <taxon>Stichotrichia</taxon>
        <taxon>Sporadotrichida</taxon>
        <taxon>Oxytrichidae</taxon>
        <taxon>Oxytrichinae</taxon>
        <taxon>Oxytricha</taxon>
    </lineage>
</organism>
<keyword evidence="1" id="KW-1133">Transmembrane helix</keyword>
<protein>
    <submittedName>
        <fullName evidence="2">Uncharacterized protein</fullName>
    </submittedName>
</protein>
<keyword evidence="1" id="KW-0812">Transmembrane</keyword>
<geneLocation type="mitochondrion" evidence="2"/>